<dbReference type="InterPro" id="IPR036661">
    <property type="entry name" value="Luciferase-like_sf"/>
</dbReference>
<protein>
    <submittedName>
        <fullName evidence="2">LLM class flavin-dependent oxidoreductase</fullName>
        <ecNumber evidence="2">1.-.-.-</ecNumber>
    </submittedName>
</protein>
<dbReference type="Pfam" id="PF00296">
    <property type="entry name" value="Bac_luciferase"/>
    <property type="match status" value="1"/>
</dbReference>
<sequence>MTISSLAILVPGNFEDDAPVDGLEATLDLFATAERLGVDGAWVRHRHLEHGIGSAAVFLAAASQRTTSIELGVAVVPIGWESPFRLAEDFSLADVLAHGRLQVGLSTGSPHAEILGDLVFDGDWRAFDRGYGRVSRFVENLRGAFLGADDIVIQSPGNVQRPRLQPYAPGLVDRVWYGGGSLRSASFAGSSGLNLLLGNLTSGEGTDDYGTAQRNQLAAYRAALPTGRTPRVAWGRCVVPTDSADRVSRERYRTWSESRLARQTAPQGPRRTLFSADLVGPAEQIVEQLVHDATLAEVDEFRIELPYEFAGDEYEQIVSDVVAKVAPALGWAARTARSTPTPTPQGMVAA</sequence>
<dbReference type="PANTHER" id="PTHR30137">
    <property type="entry name" value="LUCIFERASE-LIKE MONOOXYGENASE"/>
    <property type="match status" value="1"/>
</dbReference>
<accession>A0ABU8Y9W8</accession>
<dbReference type="PANTHER" id="PTHR30137:SF15">
    <property type="entry name" value="BLL6902 PROTEIN"/>
    <property type="match status" value="1"/>
</dbReference>
<dbReference type="GO" id="GO:0016491">
    <property type="term" value="F:oxidoreductase activity"/>
    <property type="evidence" value="ECO:0007669"/>
    <property type="project" value="UniProtKB-KW"/>
</dbReference>
<dbReference type="EMBL" id="JBBLYY010000030">
    <property type="protein sequence ID" value="MEK0170763.1"/>
    <property type="molecule type" value="Genomic_DNA"/>
</dbReference>
<reference evidence="2 3" key="1">
    <citation type="submission" date="2024-03" db="EMBL/GenBank/DDBJ databases">
        <title>Whole genomes of four grape xylem sap localized bacterial endophytes.</title>
        <authorList>
            <person name="Kumar G."/>
            <person name="Savka M.A."/>
        </authorList>
    </citation>
    <scope>NUCLEOTIDE SEQUENCE [LARGE SCALE GENOMIC DNA]</scope>
    <source>
        <strain evidence="2 3">RIT_GXS8</strain>
    </source>
</reference>
<dbReference type="InterPro" id="IPR011251">
    <property type="entry name" value="Luciferase-like_dom"/>
</dbReference>
<dbReference type="Proteomes" id="UP001370299">
    <property type="component" value="Unassembled WGS sequence"/>
</dbReference>
<dbReference type="Gene3D" id="3.20.20.30">
    <property type="entry name" value="Luciferase-like domain"/>
    <property type="match status" value="1"/>
</dbReference>
<proteinExistence type="predicted"/>
<feature type="domain" description="Luciferase-like" evidence="1">
    <location>
        <begin position="17"/>
        <end position="290"/>
    </location>
</feature>
<gene>
    <name evidence="2" type="ORF">WMN62_04705</name>
</gene>
<dbReference type="EC" id="1.-.-.-" evidence="2"/>
<organism evidence="2 3">
    <name type="scientific">Curtobacterium citreum</name>
    <dbReference type="NCBI Taxonomy" id="2036"/>
    <lineage>
        <taxon>Bacteria</taxon>
        <taxon>Bacillati</taxon>
        <taxon>Actinomycetota</taxon>
        <taxon>Actinomycetes</taxon>
        <taxon>Micrococcales</taxon>
        <taxon>Microbacteriaceae</taxon>
        <taxon>Curtobacterium</taxon>
    </lineage>
</organism>
<keyword evidence="2" id="KW-0560">Oxidoreductase</keyword>
<evidence type="ECO:0000259" key="1">
    <source>
        <dbReference type="Pfam" id="PF00296"/>
    </source>
</evidence>
<name>A0ABU8Y9W8_9MICO</name>
<comment type="caution">
    <text evidence="2">The sequence shown here is derived from an EMBL/GenBank/DDBJ whole genome shotgun (WGS) entry which is preliminary data.</text>
</comment>
<dbReference type="RefSeq" id="WP_340196863.1">
    <property type="nucleotide sequence ID" value="NZ_JBBKAP010000049.1"/>
</dbReference>
<dbReference type="InterPro" id="IPR050766">
    <property type="entry name" value="Bact_Lucif_Oxidored"/>
</dbReference>
<evidence type="ECO:0000313" key="3">
    <source>
        <dbReference type="Proteomes" id="UP001370299"/>
    </source>
</evidence>
<keyword evidence="3" id="KW-1185">Reference proteome</keyword>
<dbReference type="SUPFAM" id="SSF51679">
    <property type="entry name" value="Bacterial luciferase-like"/>
    <property type="match status" value="1"/>
</dbReference>
<evidence type="ECO:0000313" key="2">
    <source>
        <dbReference type="EMBL" id="MEK0170763.1"/>
    </source>
</evidence>